<evidence type="ECO:0000313" key="5">
    <source>
        <dbReference type="Proteomes" id="UP000007305"/>
    </source>
</evidence>
<accession>A0A804PTP0</accession>
<reference evidence="5" key="1">
    <citation type="journal article" date="2009" name="Science">
        <title>The B73 maize genome: complexity, diversity, and dynamics.</title>
        <authorList>
            <person name="Schnable P.S."/>
            <person name="Ware D."/>
            <person name="Fulton R.S."/>
            <person name="Stein J.C."/>
            <person name="Wei F."/>
            <person name="Pasternak S."/>
            <person name="Liang C."/>
            <person name="Zhang J."/>
            <person name="Fulton L."/>
            <person name="Graves T.A."/>
            <person name="Minx P."/>
            <person name="Reily A.D."/>
            <person name="Courtney L."/>
            <person name="Kruchowski S.S."/>
            <person name="Tomlinson C."/>
            <person name="Strong C."/>
            <person name="Delehaunty K."/>
            <person name="Fronick C."/>
            <person name="Courtney B."/>
            <person name="Rock S.M."/>
            <person name="Belter E."/>
            <person name="Du F."/>
            <person name="Kim K."/>
            <person name="Abbott R.M."/>
            <person name="Cotton M."/>
            <person name="Levy A."/>
            <person name="Marchetto P."/>
            <person name="Ochoa K."/>
            <person name="Jackson S.M."/>
            <person name="Gillam B."/>
            <person name="Chen W."/>
            <person name="Yan L."/>
            <person name="Higginbotham J."/>
            <person name="Cardenas M."/>
            <person name="Waligorski J."/>
            <person name="Applebaum E."/>
            <person name="Phelps L."/>
            <person name="Falcone J."/>
            <person name="Kanchi K."/>
            <person name="Thane T."/>
            <person name="Scimone A."/>
            <person name="Thane N."/>
            <person name="Henke J."/>
            <person name="Wang T."/>
            <person name="Ruppert J."/>
            <person name="Shah N."/>
            <person name="Rotter K."/>
            <person name="Hodges J."/>
            <person name="Ingenthron E."/>
            <person name="Cordes M."/>
            <person name="Kohlberg S."/>
            <person name="Sgro J."/>
            <person name="Delgado B."/>
            <person name="Mead K."/>
            <person name="Chinwalla A."/>
            <person name="Leonard S."/>
            <person name="Crouse K."/>
            <person name="Collura K."/>
            <person name="Kudrna D."/>
            <person name="Currie J."/>
            <person name="He R."/>
            <person name="Angelova A."/>
            <person name="Rajasekar S."/>
            <person name="Mueller T."/>
            <person name="Lomeli R."/>
            <person name="Scara G."/>
            <person name="Ko A."/>
            <person name="Delaney K."/>
            <person name="Wissotski M."/>
            <person name="Lopez G."/>
            <person name="Campos D."/>
            <person name="Braidotti M."/>
            <person name="Ashley E."/>
            <person name="Golser W."/>
            <person name="Kim H."/>
            <person name="Lee S."/>
            <person name="Lin J."/>
            <person name="Dujmic Z."/>
            <person name="Kim W."/>
            <person name="Talag J."/>
            <person name="Zuccolo A."/>
            <person name="Fan C."/>
            <person name="Sebastian A."/>
            <person name="Kramer M."/>
            <person name="Spiegel L."/>
            <person name="Nascimento L."/>
            <person name="Zutavern T."/>
            <person name="Miller B."/>
            <person name="Ambroise C."/>
            <person name="Muller S."/>
            <person name="Spooner W."/>
            <person name="Narechania A."/>
            <person name="Ren L."/>
            <person name="Wei S."/>
            <person name="Kumari S."/>
            <person name="Faga B."/>
            <person name="Levy M.J."/>
            <person name="McMahan L."/>
            <person name="Van Buren P."/>
            <person name="Vaughn M.W."/>
            <person name="Ying K."/>
            <person name="Yeh C.-T."/>
            <person name="Emrich S.J."/>
            <person name="Jia Y."/>
            <person name="Kalyanaraman A."/>
            <person name="Hsia A.-P."/>
            <person name="Barbazuk W.B."/>
            <person name="Baucom R.S."/>
            <person name="Brutnell T.P."/>
            <person name="Carpita N.C."/>
            <person name="Chaparro C."/>
            <person name="Chia J.-M."/>
            <person name="Deragon J.-M."/>
            <person name="Estill J.C."/>
            <person name="Fu Y."/>
            <person name="Jeddeloh J.A."/>
            <person name="Han Y."/>
            <person name="Lee H."/>
            <person name="Li P."/>
            <person name="Lisch D.R."/>
            <person name="Liu S."/>
            <person name="Liu Z."/>
            <person name="Nagel D.H."/>
            <person name="McCann M.C."/>
            <person name="SanMiguel P."/>
            <person name="Myers A.M."/>
            <person name="Nettleton D."/>
            <person name="Nguyen J."/>
            <person name="Penning B.W."/>
            <person name="Ponnala L."/>
            <person name="Schneider K.L."/>
            <person name="Schwartz D.C."/>
            <person name="Sharma A."/>
            <person name="Soderlund C."/>
            <person name="Springer N.M."/>
            <person name="Sun Q."/>
            <person name="Wang H."/>
            <person name="Waterman M."/>
            <person name="Westerman R."/>
            <person name="Wolfgruber T.K."/>
            <person name="Yang L."/>
            <person name="Yu Y."/>
            <person name="Zhang L."/>
            <person name="Zhou S."/>
            <person name="Zhu Q."/>
            <person name="Bennetzen J.L."/>
            <person name="Dawe R.K."/>
            <person name="Jiang J."/>
            <person name="Jiang N."/>
            <person name="Presting G.G."/>
            <person name="Wessler S.R."/>
            <person name="Aluru S."/>
            <person name="Martienssen R.A."/>
            <person name="Clifton S.W."/>
            <person name="McCombie W.R."/>
            <person name="Wing R.A."/>
            <person name="Wilson R.K."/>
        </authorList>
    </citation>
    <scope>NUCLEOTIDE SEQUENCE [LARGE SCALE GENOMIC DNA]</scope>
    <source>
        <strain evidence="5">cv. B73</strain>
    </source>
</reference>
<evidence type="ECO:0000313" key="4">
    <source>
        <dbReference type="EnsemblPlants" id="Zm00001eb266620_P002"/>
    </source>
</evidence>
<dbReference type="PANTHER" id="PTHR31096:SF65">
    <property type="entry name" value="ACT DOMAIN-CONTAINING PROTEIN ACR9"/>
    <property type="match status" value="1"/>
</dbReference>
<dbReference type="CDD" id="cd04894">
    <property type="entry name" value="ACT_ACR-like_1"/>
    <property type="match status" value="1"/>
</dbReference>
<dbReference type="SUPFAM" id="SSF55021">
    <property type="entry name" value="ACT-like"/>
    <property type="match status" value="1"/>
</dbReference>
<dbReference type="InterPro" id="IPR045865">
    <property type="entry name" value="ACT-like_dom_sf"/>
</dbReference>
<proteinExistence type="predicted"/>
<reference evidence="4" key="2">
    <citation type="submission" date="2019-07" db="EMBL/GenBank/DDBJ databases">
        <authorList>
            <person name="Seetharam A."/>
            <person name="Woodhouse M."/>
            <person name="Cannon E."/>
        </authorList>
    </citation>
    <scope>NUCLEOTIDE SEQUENCE [LARGE SCALE GENOMIC DNA]</scope>
    <source>
        <strain evidence="4">cv. B73</strain>
    </source>
</reference>
<comment type="function">
    <text evidence="2">Binds amino acids.</text>
</comment>
<dbReference type="AlphaFoldDB" id="A0A804PTP0"/>
<dbReference type="InterPro" id="IPR040217">
    <property type="entry name" value="ACR1-12"/>
</dbReference>
<dbReference type="Gramene" id="Zm00001eb266620_T002">
    <property type="protein sequence ID" value="Zm00001eb266620_P002"/>
    <property type="gene ID" value="Zm00001eb266620"/>
</dbReference>
<dbReference type="Pfam" id="PF24914">
    <property type="entry name" value="ACR10_N"/>
    <property type="match status" value="1"/>
</dbReference>
<dbReference type="PANTHER" id="PTHR31096">
    <property type="entry name" value="ACT DOMAIN-CONTAINING PROTEIN ACR4-RELATED"/>
    <property type="match status" value="1"/>
</dbReference>
<dbReference type="GO" id="GO:0016597">
    <property type="term" value="F:amino acid binding"/>
    <property type="evidence" value="ECO:0007669"/>
    <property type="project" value="UniProtKB-UniRule"/>
</dbReference>
<feature type="domain" description="ACT" evidence="3">
    <location>
        <begin position="30"/>
        <end position="105"/>
    </location>
</feature>
<evidence type="ECO:0000256" key="2">
    <source>
        <dbReference type="RuleBase" id="RU369043"/>
    </source>
</evidence>
<dbReference type="EnsemblPlants" id="Zm00001eb266620_T002">
    <property type="protein sequence ID" value="Zm00001eb266620_P002"/>
    <property type="gene ID" value="Zm00001eb266620"/>
</dbReference>
<reference evidence="4" key="3">
    <citation type="submission" date="2021-05" db="UniProtKB">
        <authorList>
            <consortium name="EnsemblPlants"/>
        </authorList>
    </citation>
    <scope>IDENTIFICATION</scope>
    <source>
        <strain evidence="4">cv. B73</strain>
    </source>
</reference>
<keyword evidence="1 2" id="KW-0677">Repeat</keyword>
<keyword evidence="5" id="KW-1185">Reference proteome</keyword>
<evidence type="ECO:0000256" key="1">
    <source>
        <dbReference type="ARBA" id="ARBA00022737"/>
    </source>
</evidence>
<sequence>MPVGELAARPGGAMAAAAVGGDDAVVMQLAAAEGEETVITVNCPDQAGLGCDLCRTILEFGLRITRGDVSTDGHWCFVVFWVVPRSSSIRIRWASLKNRLMSMCPSSYSIPFYPDMSQPGPSQFYLLKLLSPDRKGLLHGNYYIYDHLSLHFMPHQAFNSLCAVSSADVTHILSDLELIIHRVKVSTTPDGRVVDLFFITDGM</sequence>
<dbReference type="InterPro" id="IPR056816">
    <property type="entry name" value="ACR2/9/10_N"/>
</dbReference>
<gene>
    <name evidence="4" type="primary">LOC100191634</name>
</gene>
<protein>
    <recommendedName>
        <fullName evidence="2">ACT domain-containing protein ACR</fullName>
    </recommendedName>
    <alternativeName>
        <fullName evidence="2">Protein ACT DOMAIN REPEATS</fullName>
    </alternativeName>
</protein>
<dbReference type="Proteomes" id="UP000007305">
    <property type="component" value="Chromosome 6"/>
</dbReference>
<evidence type="ECO:0000259" key="3">
    <source>
        <dbReference type="Pfam" id="PF24914"/>
    </source>
</evidence>
<organism evidence="4 5">
    <name type="scientific">Zea mays</name>
    <name type="common">Maize</name>
    <dbReference type="NCBI Taxonomy" id="4577"/>
    <lineage>
        <taxon>Eukaryota</taxon>
        <taxon>Viridiplantae</taxon>
        <taxon>Streptophyta</taxon>
        <taxon>Embryophyta</taxon>
        <taxon>Tracheophyta</taxon>
        <taxon>Spermatophyta</taxon>
        <taxon>Magnoliopsida</taxon>
        <taxon>Liliopsida</taxon>
        <taxon>Poales</taxon>
        <taxon>Poaceae</taxon>
        <taxon>PACMAD clade</taxon>
        <taxon>Panicoideae</taxon>
        <taxon>Andropogonodae</taxon>
        <taxon>Andropogoneae</taxon>
        <taxon>Tripsacinae</taxon>
        <taxon>Zea</taxon>
    </lineage>
</organism>
<name>A0A804PTP0_MAIZE</name>